<dbReference type="Proteomes" id="UP000000557">
    <property type="component" value="Chromosome"/>
</dbReference>
<accession>Q7NES4</accession>
<sequence>MGVMAEYQRIEYVIGKDGKITERVSGVEGGHCTEITAELEAALGRIERRESDGAPPLEGEVQRRLDQGHA</sequence>
<dbReference type="Pfam" id="PF11211">
    <property type="entry name" value="DUF2997"/>
    <property type="match status" value="1"/>
</dbReference>
<evidence type="ECO:0000256" key="1">
    <source>
        <dbReference type="SAM" id="MobiDB-lite"/>
    </source>
</evidence>
<dbReference type="OrthoDB" id="488945at2"/>
<proteinExistence type="predicted"/>
<dbReference type="AlphaFoldDB" id="Q7NES4"/>
<feature type="region of interest" description="Disordered" evidence="1">
    <location>
        <begin position="48"/>
        <end position="70"/>
    </location>
</feature>
<dbReference type="KEGG" id="gvi:gsl3804"/>
<dbReference type="HOGENOM" id="CLU_180396_1_0_3"/>
<dbReference type="InterPro" id="IPR021375">
    <property type="entry name" value="DUF2997"/>
</dbReference>
<feature type="compositionally biased region" description="Basic and acidic residues" evidence="1">
    <location>
        <begin position="60"/>
        <end position="70"/>
    </location>
</feature>
<dbReference type="EMBL" id="BA000045">
    <property type="protein sequence ID" value="BAC91745.1"/>
    <property type="molecule type" value="Genomic_DNA"/>
</dbReference>
<reference evidence="2 3" key="1">
    <citation type="journal article" date="2003" name="DNA Res.">
        <title>Complete genome structure of Gloeobacter violaceus PCC 7421, a cyanobacterium that lacks thylakoids.</title>
        <authorList>
            <person name="Nakamura Y."/>
            <person name="Kaneko T."/>
            <person name="Sato S."/>
            <person name="Mimuro M."/>
            <person name="Miyashita H."/>
            <person name="Tsuchiya T."/>
            <person name="Sasamoto S."/>
            <person name="Watanabe A."/>
            <person name="Kawashima K."/>
            <person name="Kishida Y."/>
            <person name="Kiyokawa C."/>
            <person name="Kohara M."/>
            <person name="Matsumoto M."/>
            <person name="Matsuno A."/>
            <person name="Nakazaki N."/>
            <person name="Shimpo S."/>
            <person name="Takeuchi C."/>
            <person name="Yamada M."/>
            <person name="Tabata S."/>
        </authorList>
    </citation>
    <scope>NUCLEOTIDE SEQUENCE [LARGE SCALE GENOMIC DNA]</scope>
    <source>
        <strain evidence="3">ATCC 29082 / PCC 7421</strain>
    </source>
</reference>
<dbReference type="PhylomeDB" id="Q7NES4"/>
<protein>
    <submittedName>
        <fullName evidence="2">Gsl3804 protein</fullName>
    </submittedName>
</protein>
<dbReference type="EnsemblBacteria" id="BAC91745">
    <property type="protein sequence ID" value="BAC91745"/>
    <property type="gene ID" value="BAC91745"/>
</dbReference>
<keyword evidence="3" id="KW-1185">Reference proteome</keyword>
<organism evidence="2 3">
    <name type="scientific">Gloeobacter violaceus (strain ATCC 29082 / PCC 7421)</name>
    <dbReference type="NCBI Taxonomy" id="251221"/>
    <lineage>
        <taxon>Bacteria</taxon>
        <taxon>Bacillati</taxon>
        <taxon>Cyanobacteriota</taxon>
        <taxon>Cyanophyceae</taxon>
        <taxon>Gloeobacterales</taxon>
        <taxon>Gloeobacteraceae</taxon>
        <taxon>Gloeobacter</taxon>
    </lineage>
</organism>
<dbReference type="InParanoid" id="Q7NES4"/>
<evidence type="ECO:0000313" key="2">
    <source>
        <dbReference type="EMBL" id="BAC91745.1"/>
    </source>
</evidence>
<gene>
    <name evidence="2" type="ordered locus">gsl3804</name>
</gene>
<dbReference type="STRING" id="251221.gene:10761321"/>
<reference evidence="2 3" key="2">
    <citation type="journal article" date="2003" name="DNA Res.">
        <title>Complete genome structure of Gloeobacter violaceus PCC 7421, a cyanobacterium that lacks thylakoids (supplement).</title>
        <authorList>
            <person name="Nakamura Y."/>
            <person name="Kaneko T."/>
            <person name="Sato S."/>
            <person name="Mimuro M."/>
            <person name="Miyashita H."/>
            <person name="Tsuchiya T."/>
            <person name="Sasamoto S."/>
            <person name="Watanabe A."/>
            <person name="Kawashima K."/>
            <person name="Kishida Y."/>
            <person name="Kiyokawa C."/>
            <person name="Kohara M."/>
            <person name="Matsumoto M."/>
            <person name="Matsuno A."/>
            <person name="Nakazaki N."/>
            <person name="Shimpo S."/>
            <person name="Takeuchi C."/>
            <person name="Yamada M."/>
            <person name="Tabata S."/>
        </authorList>
    </citation>
    <scope>NUCLEOTIDE SEQUENCE [LARGE SCALE GENOMIC DNA]</scope>
    <source>
        <strain evidence="3">ATCC 29082 / PCC 7421</strain>
    </source>
</reference>
<name>Q7NES4_GLOVI</name>
<evidence type="ECO:0000313" key="3">
    <source>
        <dbReference type="Proteomes" id="UP000000557"/>
    </source>
</evidence>